<name>A0A485KY71_9STRA</name>
<evidence type="ECO:0000313" key="5">
    <source>
        <dbReference type="EMBL" id="VFT89522.1"/>
    </source>
</evidence>
<dbReference type="OrthoDB" id="47059at2759"/>
<dbReference type="Pfam" id="PF20662">
    <property type="entry name" value="COG4_C"/>
    <property type="match status" value="1"/>
</dbReference>
<dbReference type="InterPro" id="IPR048684">
    <property type="entry name" value="COG4_C"/>
</dbReference>
<feature type="compositionally biased region" description="Polar residues" evidence="1">
    <location>
        <begin position="388"/>
        <end position="398"/>
    </location>
</feature>
<feature type="domain" description="Conserved oligomeric Golgi complex subunit 4 C-terminal" evidence="3">
    <location>
        <begin position="430"/>
        <end position="645"/>
    </location>
</feature>
<reference evidence="5 6" key="1">
    <citation type="submission" date="2019-03" db="EMBL/GenBank/DDBJ databases">
        <authorList>
            <person name="Gaulin E."/>
            <person name="Dumas B."/>
        </authorList>
    </citation>
    <scope>NUCLEOTIDE SEQUENCE [LARGE SCALE GENOMIC DNA]</scope>
    <source>
        <strain evidence="5">CBS 568.67</strain>
    </source>
</reference>
<dbReference type="EMBL" id="VJMH01005384">
    <property type="protein sequence ID" value="KAF0696602.1"/>
    <property type="molecule type" value="Genomic_DNA"/>
</dbReference>
<proteinExistence type="predicted"/>
<dbReference type="EMBL" id="CAADRA010005405">
    <property type="protein sequence ID" value="VFT89522.1"/>
    <property type="molecule type" value="Genomic_DNA"/>
</dbReference>
<dbReference type="InterPro" id="IPR048682">
    <property type="entry name" value="COG4"/>
</dbReference>
<evidence type="ECO:0000313" key="6">
    <source>
        <dbReference type="Proteomes" id="UP000332933"/>
    </source>
</evidence>
<protein>
    <submittedName>
        <fullName evidence="5">Aste57867_12672 protein</fullName>
    </submittedName>
</protein>
<gene>
    <name evidence="5" type="primary">Aste57867_12672</name>
    <name evidence="4" type="ORF">As57867_012625</name>
    <name evidence="5" type="ORF">ASTE57867_12672</name>
</gene>
<dbReference type="PANTHER" id="PTHR24016:SF0">
    <property type="entry name" value="CONSERVED OLIGOMERIC GOLGI COMPLEX SUBUNIT 4"/>
    <property type="match status" value="1"/>
</dbReference>
<sequence>MDDSFHEHIATFYEALAEDKLDQLADALLGLRVSAAAPGNDREASVLQEMLKDCENKALAKGSMALLKLQSLVNTFSVLLMRKSNDDLGVQFERLEAQLRQVINAFYTSYALNHHDTKSMDLLVEFVGLDFKQRAALRVDNLKKQKSAATVNTNGYIDRSIHLEALNSLVHDVSYLVSQVEEMSVPLGPVFQSIHNDMVTGVLDVLALYASDARLMAWEKKVSMRANDAAGSLDPAASSSQVEPDESLQMIDLLLEELACILQLCFHYESYATSIQGSLPGGNSGLSMKVQELNGVYLLMERFYIFQTVHKAVIIAEPQEIEPNVYVISTVEDVSFVLDKAFTRATQSKNYHTVLSIVIAIVEALESIYMPSILDLPRRTFDMPLPVTSPTHQSSSTQDGEDSDMSFSDALLQAVDADLTHQQQVDAKMMMAINSAQMSWDYAGKVHVRIQDIGQEHFGTMPPLLECLPKSLGELQHEFDQVHKSGVRALYERDVHPRFHGRFQQSVLLWQYDLSLEAYDYLEVHGSPVVALVQSMLKDKSVRRFRRGLSSATFETFWRRLVADMCQWIDDGVQLKAFNEVGGMQFEKDVRHLSILCSQYPVHGEMSLRAEFSRLDQIALLVNLAKASDVLDYESIRTHLSRGEIETRLGLRFRSESIQRVMQQLKDTPPASPLAAAASTST</sequence>
<evidence type="ECO:0000313" key="4">
    <source>
        <dbReference type="EMBL" id="KAF0696602.1"/>
    </source>
</evidence>
<feature type="region of interest" description="Disordered" evidence="1">
    <location>
        <begin position="385"/>
        <end position="404"/>
    </location>
</feature>
<dbReference type="Proteomes" id="UP000332933">
    <property type="component" value="Unassembled WGS sequence"/>
</dbReference>
<dbReference type="AlphaFoldDB" id="A0A485KY71"/>
<dbReference type="InterPro" id="IPR013167">
    <property type="entry name" value="COG4_M"/>
</dbReference>
<dbReference type="Gene3D" id="1.20.58.1970">
    <property type="match status" value="1"/>
</dbReference>
<dbReference type="Pfam" id="PF08318">
    <property type="entry name" value="COG4_m"/>
    <property type="match status" value="1"/>
</dbReference>
<evidence type="ECO:0000259" key="2">
    <source>
        <dbReference type="Pfam" id="PF08318"/>
    </source>
</evidence>
<evidence type="ECO:0000259" key="3">
    <source>
        <dbReference type="Pfam" id="PF20662"/>
    </source>
</evidence>
<dbReference type="PANTHER" id="PTHR24016">
    <property type="entry name" value="CONSERVED OLIGOMERIC GOLGI COMPLEX SUBUNIT 4"/>
    <property type="match status" value="1"/>
</dbReference>
<reference evidence="4" key="2">
    <citation type="submission" date="2019-06" db="EMBL/GenBank/DDBJ databases">
        <title>Genomics analysis of Aphanomyces spp. identifies a new class of oomycete effector associated with host adaptation.</title>
        <authorList>
            <person name="Gaulin E."/>
        </authorList>
    </citation>
    <scope>NUCLEOTIDE SEQUENCE</scope>
    <source>
        <strain evidence="4">CBS 578.67</strain>
    </source>
</reference>
<accession>A0A485KY71</accession>
<evidence type="ECO:0000256" key="1">
    <source>
        <dbReference type="SAM" id="MobiDB-lite"/>
    </source>
</evidence>
<organism evidence="5 6">
    <name type="scientific">Aphanomyces stellatus</name>
    <dbReference type="NCBI Taxonomy" id="120398"/>
    <lineage>
        <taxon>Eukaryota</taxon>
        <taxon>Sar</taxon>
        <taxon>Stramenopiles</taxon>
        <taxon>Oomycota</taxon>
        <taxon>Saprolegniomycetes</taxon>
        <taxon>Saprolegniales</taxon>
        <taxon>Verrucalvaceae</taxon>
        <taxon>Aphanomyces</taxon>
    </lineage>
</organism>
<keyword evidence="6" id="KW-1185">Reference proteome</keyword>
<feature type="domain" description="COG4 transport protein middle alpha-helical bundle" evidence="2">
    <location>
        <begin position="225"/>
        <end position="370"/>
    </location>
</feature>